<gene>
    <name evidence="2" type="primary">LOC123521723</name>
</gene>
<reference evidence="2" key="1">
    <citation type="submission" date="2025-08" db="UniProtKB">
        <authorList>
            <consortium name="RefSeq"/>
        </authorList>
    </citation>
    <scope>IDENTIFICATION</scope>
</reference>
<accession>A0AC55D491</accession>
<name>A0AC55D491_ECHTE</name>
<sequence>MGDKHKVDDYLRSARSRCIRRRRDPICSQQASPGVDQLPRQGQGGHVARRHGRVRSGVRYTPYRIPSYKQGDTYQTGELTRGNMEREKKDPEAGMEGNWQDGSTRSSSNITVTKIKGVEGFQGAHDLPQEVHSDSEGVMHHATEMGLSVRKDTASSLQIQEENMSKILSFNFSNTSPYQLVGLPNVRQKDPTIQSRDFLENQMKAEGEMDTMKGLDPGEMSVGRKPLCTSSPEKPSNMSDLLDLFSKFLCLDDQELPSPVFSDIGDDKKLPVCEGSVFESEALKDLVWEFLKQYYSIYDDGDRQSLLSAYHDKACFSLTTLFNPGAQPIVRLANYSTENRILKELREIGPCVQLLKQTKKEVVDFLCVLPRTEHDLSSFVVDTCVQRRTMLCFSVRGQFKEVEGIFEPPVSAFKRTFLLRTGSDSSVYILNDQMTVTEVRSKEAQSAHITPVPAASSSFVPTTSQEQQEVQQATSTGSATD</sequence>
<evidence type="ECO:0000313" key="2">
    <source>
        <dbReference type="RefSeq" id="XP_045146563.1"/>
    </source>
</evidence>
<protein>
    <submittedName>
        <fullName evidence="2">Nuclear RNA export factor 3-like</fullName>
    </submittedName>
</protein>
<organism evidence="1 2">
    <name type="scientific">Echinops telfairi</name>
    <name type="common">Lesser hedgehog tenrec</name>
    <dbReference type="NCBI Taxonomy" id="9371"/>
    <lineage>
        <taxon>Eukaryota</taxon>
        <taxon>Metazoa</taxon>
        <taxon>Chordata</taxon>
        <taxon>Craniata</taxon>
        <taxon>Vertebrata</taxon>
        <taxon>Euteleostomi</taxon>
        <taxon>Mammalia</taxon>
        <taxon>Eutheria</taxon>
        <taxon>Afrotheria</taxon>
        <taxon>Tenrecidae</taxon>
        <taxon>Tenrecinae</taxon>
        <taxon>Echinops</taxon>
    </lineage>
</organism>
<evidence type="ECO:0000313" key="1">
    <source>
        <dbReference type="Proteomes" id="UP000694863"/>
    </source>
</evidence>
<proteinExistence type="predicted"/>
<dbReference type="Proteomes" id="UP000694863">
    <property type="component" value="Unplaced"/>
</dbReference>
<dbReference type="RefSeq" id="XP_045146563.1">
    <property type="nucleotide sequence ID" value="XM_045290628.1"/>
</dbReference>
<keyword evidence="1" id="KW-1185">Reference proteome</keyword>